<keyword evidence="1" id="KW-0812">Transmembrane</keyword>
<evidence type="ECO:0000313" key="3">
    <source>
        <dbReference type="Proteomes" id="UP001208570"/>
    </source>
</evidence>
<organism evidence="2 3">
    <name type="scientific">Paralvinella palmiformis</name>
    <dbReference type="NCBI Taxonomy" id="53620"/>
    <lineage>
        <taxon>Eukaryota</taxon>
        <taxon>Metazoa</taxon>
        <taxon>Spiralia</taxon>
        <taxon>Lophotrochozoa</taxon>
        <taxon>Annelida</taxon>
        <taxon>Polychaeta</taxon>
        <taxon>Sedentaria</taxon>
        <taxon>Canalipalpata</taxon>
        <taxon>Terebellida</taxon>
        <taxon>Terebelliformia</taxon>
        <taxon>Alvinellidae</taxon>
        <taxon>Paralvinella</taxon>
    </lineage>
</organism>
<dbReference type="Proteomes" id="UP001208570">
    <property type="component" value="Unassembled WGS sequence"/>
</dbReference>
<dbReference type="EMBL" id="JAODUP010000685">
    <property type="protein sequence ID" value="KAK2145370.1"/>
    <property type="molecule type" value="Genomic_DNA"/>
</dbReference>
<protein>
    <submittedName>
        <fullName evidence="2">Uncharacterized protein</fullName>
    </submittedName>
</protein>
<evidence type="ECO:0000313" key="2">
    <source>
        <dbReference type="EMBL" id="KAK2145370.1"/>
    </source>
</evidence>
<evidence type="ECO:0000256" key="1">
    <source>
        <dbReference type="SAM" id="Phobius"/>
    </source>
</evidence>
<proteinExistence type="predicted"/>
<gene>
    <name evidence="2" type="ORF">LSH36_683g03097</name>
</gene>
<comment type="caution">
    <text evidence="2">The sequence shown here is derived from an EMBL/GenBank/DDBJ whole genome shotgun (WGS) entry which is preliminary data.</text>
</comment>
<keyword evidence="3" id="KW-1185">Reference proteome</keyword>
<dbReference type="AlphaFoldDB" id="A0AAD9J4B5"/>
<feature type="transmembrane region" description="Helical" evidence="1">
    <location>
        <begin position="38"/>
        <end position="62"/>
    </location>
</feature>
<keyword evidence="1" id="KW-1133">Transmembrane helix</keyword>
<accession>A0AAD9J4B5</accession>
<reference evidence="2" key="1">
    <citation type="journal article" date="2023" name="Mol. Biol. Evol.">
        <title>Third-Generation Sequencing Reveals the Adaptive Role of the Epigenome in Three Deep-Sea Polychaetes.</title>
        <authorList>
            <person name="Perez M."/>
            <person name="Aroh O."/>
            <person name="Sun Y."/>
            <person name="Lan Y."/>
            <person name="Juniper S.K."/>
            <person name="Young C.R."/>
            <person name="Angers B."/>
            <person name="Qian P.Y."/>
        </authorList>
    </citation>
    <scope>NUCLEOTIDE SEQUENCE</scope>
    <source>
        <strain evidence="2">P08H-3</strain>
    </source>
</reference>
<keyword evidence="1" id="KW-0472">Membrane</keyword>
<feature type="non-terminal residue" evidence="2">
    <location>
        <position position="71"/>
    </location>
</feature>
<name>A0AAD9J4B5_9ANNE</name>
<sequence>MHLPVPSLFLHQTLDGRPYLNHRSQRCLMRDTSTITWWNLYMVPLLTILVMMTPPLTLILTLQSHCAGVKS</sequence>